<feature type="transmembrane region" description="Helical" evidence="2">
    <location>
        <begin position="17"/>
        <end position="41"/>
    </location>
</feature>
<name>A0A812B0P7_ACAPH</name>
<reference evidence="3" key="1">
    <citation type="submission" date="2021-01" db="EMBL/GenBank/DDBJ databases">
        <authorList>
            <person name="Li R."/>
            <person name="Bekaert M."/>
        </authorList>
    </citation>
    <scope>NUCLEOTIDE SEQUENCE</scope>
    <source>
        <strain evidence="3">Farmed</strain>
    </source>
</reference>
<evidence type="ECO:0000313" key="3">
    <source>
        <dbReference type="EMBL" id="CAE1165422.1"/>
    </source>
</evidence>
<dbReference type="Proteomes" id="UP000597762">
    <property type="component" value="Unassembled WGS sequence"/>
</dbReference>
<sequence length="546" mass="60884">MLNVIELESEEKVHLNLVIIITVIAVTIAVFITASLSICIIRCNGQSNVAYAQPLDPPNRYVSEQRQLITPNLGNSWPRPAHPLPANLTPATNTTLTGSTKRLLTAAQKPGISTEIPSQTYTQNMSIPPDYFAWRSAVPSPPDNEINWREEDTQNKEETDLLASKSSIYPGHLSKNDISNPYPQSRNLIEMNQKTVNPRPLPPTHSLCTFFPCSFSTQYKKISFFLVLLLTSISSLLSIYISEMRYIGEQRHLIAPSHHGNSWPQPAHSVPNDQTLPMNTPLAGSRRQLTVGQKPDCSYVPSQMYAQNVSIPPDYFGDWRSTIPPQARNGHDLREEDNESCLKDFISSKSSTNSNHFNKSDISGPYPQSRNLKTQLVDSSGSDNKAIKIKSNQRLMDLSTCHEQRHLIGPSYQRGSWPRPAHPLATTHTLVRNTPLTGSRRQAATCQKSGGPNEMYTQNVSIPPDYFGDWRSNMPCQPEDGNSWNRNESVNGSEGKNLLPSKSLSQSAHLSKNDISAPYPQSRNLIEMNNEQSSNSRPLPPVPDNQ</sequence>
<dbReference type="AlphaFoldDB" id="A0A812B0P7"/>
<evidence type="ECO:0000256" key="1">
    <source>
        <dbReference type="SAM" id="MobiDB-lite"/>
    </source>
</evidence>
<keyword evidence="2" id="KW-0812">Transmembrane</keyword>
<feature type="region of interest" description="Disordered" evidence="1">
    <location>
        <begin position="435"/>
        <end position="546"/>
    </location>
</feature>
<keyword evidence="4" id="KW-1185">Reference proteome</keyword>
<feature type="region of interest" description="Disordered" evidence="1">
    <location>
        <begin position="347"/>
        <end position="383"/>
    </location>
</feature>
<proteinExistence type="predicted"/>
<keyword evidence="2" id="KW-1133">Transmembrane helix</keyword>
<feature type="compositionally biased region" description="Polar residues" evidence="1">
    <location>
        <begin position="480"/>
        <end position="537"/>
    </location>
</feature>
<dbReference type="EMBL" id="CAHIKZ030000273">
    <property type="protein sequence ID" value="CAE1165422.1"/>
    <property type="molecule type" value="Genomic_DNA"/>
</dbReference>
<organism evidence="3 4">
    <name type="scientific">Acanthosepion pharaonis</name>
    <name type="common">Pharaoh cuttlefish</name>
    <name type="synonym">Sepia pharaonis</name>
    <dbReference type="NCBI Taxonomy" id="158019"/>
    <lineage>
        <taxon>Eukaryota</taxon>
        <taxon>Metazoa</taxon>
        <taxon>Spiralia</taxon>
        <taxon>Lophotrochozoa</taxon>
        <taxon>Mollusca</taxon>
        <taxon>Cephalopoda</taxon>
        <taxon>Coleoidea</taxon>
        <taxon>Decapodiformes</taxon>
        <taxon>Sepiida</taxon>
        <taxon>Sepiina</taxon>
        <taxon>Sepiidae</taxon>
        <taxon>Acanthosepion</taxon>
    </lineage>
</organism>
<evidence type="ECO:0000313" key="4">
    <source>
        <dbReference type="Proteomes" id="UP000597762"/>
    </source>
</evidence>
<protein>
    <submittedName>
        <fullName evidence="3">Uncharacterized protein</fullName>
    </submittedName>
</protein>
<feature type="transmembrane region" description="Helical" evidence="2">
    <location>
        <begin position="222"/>
        <end position="241"/>
    </location>
</feature>
<accession>A0A812B0P7</accession>
<gene>
    <name evidence="3" type="ORF">SPHA_8443</name>
</gene>
<evidence type="ECO:0000256" key="2">
    <source>
        <dbReference type="SAM" id="Phobius"/>
    </source>
</evidence>
<feature type="compositionally biased region" description="Polar residues" evidence="1">
    <location>
        <begin position="435"/>
        <end position="461"/>
    </location>
</feature>
<comment type="caution">
    <text evidence="3">The sequence shown here is derived from an EMBL/GenBank/DDBJ whole genome shotgun (WGS) entry which is preliminary data.</text>
</comment>
<keyword evidence="2" id="KW-0472">Membrane</keyword>